<organism evidence="2 3">
    <name type="scientific">Corynebacterium tuberculostearicum</name>
    <dbReference type="NCBI Taxonomy" id="38304"/>
    <lineage>
        <taxon>Bacteria</taxon>
        <taxon>Bacillati</taxon>
        <taxon>Actinomycetota</taxon>
        <taxon>Actinomycetes</taxon>
        <taxon>Mycobacteriales</taxon>
        <taxon>Corynebacteriaceae</taxon>
        <taxon>Corynebacterium</taxon>
    </lineage>
</organism>
<keyword evidence="3" id="KW-1185">Reference proteome</keyword>
<protein>
    <submittedName>
        <fullName evidence="2">tRNA (Adenosine(37)-N6)-threonylcarbamoyltransferase complex dimerization subunit type 1 TsaB</fullName>
    </submittedName>
</protein>
<dbReference type="GO" id="GO:0016740">
    <property type="term" value="F:transferase activity"/>
    <property type="evidence" value="ECO:0007669"/>
    <property type="project" value="UniProtKB-KW"/>
</dbReference>
<dbReference type="Pfam" id="PF00814">
    <property type="entry name" value="TsaD"/>
    <property type="match status" value="1"/>
</dbReference>
<dbReference type="EMBL" id="JAEHFL010000008">
    <property type="protein sequence ID" value="MBK3428223.1"/>
    <property type="molecule type" value="Genomic_DNA"/>
</dbReference>
<accession>A0A8I1I2G7</accession>
<evidence type="ECO:0000313" key="2">
    <source>
        <dbReference type="EMBL" id="MBK3428223.1"/>
    </source>
</evidence>
<dbReference type="Gene3D" id="3.30.420.40">
    <property type="match status" value="2"/>
</dbReference>
<comment type="caution">
    <text evidence="2">The sequence shown here is derived from an EMBL/GenBank/DDBJ whole genome shotgun (WGS) entry which is preliminary data.</text>
</comment>
<gene>
    <name evidence="2" type="primary">tsaB</name>
    <name evidence="2" type="ORF">JDP02_06805</name>
</gene>
<evidence type="ECO:0000313" key="3">
    <source>
        <dbReference type="Proteomes" id="UP000603369"/>
    </source>
</evidence>
<dbReference type="NCBIfam" id="TIGR03725">
    <property type="entry name" value="T6A_YeaZ"/>
    <property type="match status" value="1"/>
</dbReference>
<dbReference type="RefSeq" id="WP_005326854.1">
    <property type="nucleotide sequence ID" value="NZ_CP175770.1"/>
</dbReference>
<feature type="domain" description="Gcp-like" evidence="1">
    <location>
        <begin position="33"/>
        <end position="157"/>
    </location>
</feature>
<dbReference type="SUPFAM" id="SSF53067">
    <property type="entry name" value="Actin-like ATPase domain"/>
    <property type="match status" value="2"/>
</dbReference>
<reference evidence="2 3" key="1">
    <citation type="submission" date="2020-12" db="EMBL/GenBank/DDBJ databases">
        <title>Draft genome sequence of the commensal strain Corynebacterium tuberculostearicum MFP09/CIP 102622 isolated from human skin.</title>
        <authorList>
            <person name="Boukerb A.M."/>
            <person name="Janvier X."/>
            <person name="Feuilloley M.G.J."/>
            <person name="Groboillot A."/>
        </authorList>
    </citation>
    <scope>NUCLEOTIDE SEQUENCE [LARGE SCALE GENOMIC DNA]</scope>
    <source>
        <strain evidence="2 3">CIP 102622</strain>
    </source>
</reference>
<evidence type="ECO:0000259" key="1">
    <source>
        <dbReference type="Pfam" id="PF00814"/>
    </source>
</evidence>
<dbReference type="InterPro" id="IPR022496">
    <property type="entry name" value="T6A_TsaB"/>
</dbReference>
<dbReference type="GO" id="GO:0005829">
    <property type="term" value="C:cytosol"/>
    <property type="evidence" value="ECO:0007669"/>
    <property type="project" value="TreeGrafter"/>
</dbReference>
<dbReference type="GO" id="GO:0002949">
    <property type="term" value="P:tRNA threonylcarbamoyladenosine modification"/>
    <property type="evidence" value="ECO:0007669"/>
    <property type="project" value="InterPro"/>
</dbReference>
<proteinExistence type="predicted"/>
<keyword evidence="2" id="KW-0808">Transferase</keyword>
<dbReference type="AlphaFoldDB" id="A0A8I1I2G7"/>
<sequence length="235" mass="24396">MRVLAIDTATTALVTGVVDTVTGQTTGRVLEDTRAHNELLIPTITEVLAEAGMEYSDLDAVVTGVGPGPFTGLRVGMATASALADALSIPLHGICTHDAIAAAADLHVEPAAAADEATALVATDARRKEIYWATYRATDSGVQRISGPAVTKPAELEVELASTAEVIIPDRLAGQLPERFAALPHRAAHPTASALVAAADLEAEPAPVVPLYLRRPDAVPPKQQQLSAAIPKVEL</sequence>
<dbReference type="InterPro" id="IPR000905">
    <property type="entry name" value="Gcp-like_dom"/>
</dbReference>
<dbReference type="Proteomes" id="UP000603369">
    <property type="component" value="Unassembled WGS sequence"/>
</dbReference>
<dbReference type="InterPro" id="IPR043129">
    <property type="entry name" value="ATPase_NBD"/>
</dbReference>
<name>A0A8I1I2G7_9CORY</name>
<dbReference type="PANTHER" id="PTHR11735">
    <property type="entry name" value="TRNA N6-ADENOSINE THREONYLCARBAMOYLTRANSFERASE"/>
    <property type="match status" value="1"/>
</dbReference>
<dbReference type="PANTHER" id="PTHR11735:SF11">
    <property type="entry name" value="TRNA THREONYLCARBAMOYLADENOSINE BIOSYNTHESIS PROTEIN TSAB"/>
    <property type="match status" value="1"/>
</dbReference>
<dbReference type="CDD" id="cd24032">
    <property type="entry name" value="ASKHA_NBD_TsaB"/>
    <property type="match status" value="1"/>
</dbReference>